<dbReference type="Gene3D" id="1.10.10.10">
    <property type="entry name" value="Winged helix-like DNA-binding domain superfamily/Winged helix DNA-binding domain"/>
    <property type="match status" value="1"/>
</dbReference>
<dbReference type="AlphaFoldDB" id="A0A109MWC2"/>
<dbReference type="GO" id="GO:0043200">
    <property type="term" value="P:response to amino acid"/>
    <property type="evidence" value="ECO:0007669"/>
    <property type="project" value="TreeGrafter"/>
</dbReference>
<dbReference type="Gene3D" id="3.30.70.920">
    <property type="match status" value="1"/>
</dbReference>
<dbReference type="PANTHER" id="PTHR30154:SF53">
    <property type="entry name" value="HTH-TYPE TRANSCRIPTIONAL REGULATOR LRPC"/>
    <property type="match status" value="1"/>
</dbReference>
<dbReference type="RefSeq" id="WP_061143152.1">
    <property type="nucleotide sequence ID" value="NZ_LNNH01000029.1"/>
</dbReference>
<dbReference type="InterPro" id="IPR000485">
    <property type="entry name" value="AsnC-type_HTH_dom"/>
</dbReference>
<comment type="caution">
    <text evidence="5">The sequence shown here is derived from an EMBL/GenBank/DDBJ whole genome shotgun (WGS) entry which is preliminary data.</text>
</comment>
<dbReference type="InterPro" id="IPR011008">
    <property type="entry name" value="Dimeric_a/b-barrel"/>
</dbReference>
<accession>A0A109MWC2</accession>
<keyword evidence="1" id="KW-0805">Transcription regulation</keyword>
<dbReference type="PROSITE" id="PS00519">
    <property type="entry name" value="HTH_ASNC_1"/>
    <property type="match status" value="1"/>
</dbReference>
<sequence>MKIDDKDRDILAELTLNSRVSMRELAKKVGLSAPTVTERVRQMESFGIIKGYVAEIDHKKIGFPIECIVEATIKNGEYEKFKMYISKLPNVNFCYRIAGQACFMLKIRSESLEKVEEFINQTIPFAATVTHVILSEVERKHER</sequence>
<dbReference type="InterPro" id="IPR019887">
    <property type="entry name" value="Tscrpt_reg_AsnC/Lrp_C"/>
</dbReference>
<dbReference type="SMART" id="SM00344">
    <property type="entry name" value="HTH_ASNC"/>
    <property type="match status" value="1"/>
</dbReference>
<keyword evidence="6" id="KW-1185">Reference proteome</keyword>
<dbReference type="Pfam" id="PF13412">
    <property type="entry name" value="HTH_24"/>
    <property type="match status" value="1"/>
</dbReference>
<dbReference type="InterPro" id="IPR019885">
    <property type="entry name" value="Tscrpt_reg_HTH_AsnC-type_CS"/>
</dbReference>
<dbReference type="PRINTS" id="PR00033">
    <property type="entry name" value="HTHASNC"/>
</dbReference>
<evidence type="ECO:0000313" key="6">
    <source>
        <dbReference type="Proteomes" id="UP000064189"/>
    </source>
</evidence>
<proteinExistence type="predicted"/>
<keyword evidence="2" id="KW-0238">DNA-binding</keyword>
<gene>
    <name evidence="5" type="ORF">AS888_23705</name>
</gene>
<dbReference type="GO" id="GO:0005829">
    <property type="term" value="C:cytosol"/>
    <property type="evidence" value="ECO:0007669"/>
    <property type="project" value="TreeGrafter"/>
</dbReference>
<dbReference type="GO" id="GO:0043565">
    <property type="term" value="F:sequence-specific DNA binding"/>
    <property type="evidence" value="ECO:0007669"/>
    <property type="project" value="InterPro"/>
</dbReference>
<feature type="domain" description="HTH asnC-type" evidence="4">
    <location>
        <begin position="3"/>
        <end position="64"/>
    </location>
</feature>
<evidence type="ECO:0000256" key="1">
    <source>
        <dbReference type="ARBA" id="ARBA00023015"/>
    </source>
</evidence>
<evidence type="ECO:0000256" key="2">
    <source>
        <dbReference type="ARBA" id="ARBA00023125"/>
    </source>
</evidence>
<dbReference type="FunFam" id="1.10.10.10:FF:000186">
    <property type="entry name" value="AsnC family transcriptional regulator"/>
    <property type="match status" value="1"/>
</dbReference>
<dbReference type="InterPro" id="IPR036390">
    <property type="entry name" value="WH_DNA-bd_sf"/>
</dbReference>
<protein>
    <submittedName>
        <fullName evidence="5">AsnC family transcriptional regulator</fullName>
    </submittedName>
</protein>
<dbReference type="CDD" id="cd00090">
    <property type="entry name" value="HTH_ARSR"/>
    <property type="match status" value="1"/>
</dbReference>
<evidence type="ECO:0000259" key="4">
    <source>
        <dbReference type="PROSITE" id="PS50956"/>
    </source>
</evidence>
<dbReference type="EMBL" id="LNNH01000029">
    <property type="protein sequence ID" value="KWW16991.1"/>
    <property type="molecule type" value="Genomic_DNA"/>
</dbReference>
<dbReference type="Pfam" id="PF01037">
    <property type="entry name" value="AsnC_trans_reg"/>
    <property type="match status" value="1"/>
</dbReference>
<evidence type="ECO:0000313" key="5">
    <source>
        <dbReference type="EMBL" id="KWW16991.1"/>
    </source>
</evidence>
<dbReference type="InterPro" id="IPR036388">
    <property type="entry name" value="WH-like_DNA-bd_sf"/>
</dbReference>
<dbReference type="PANTHER" id="PTHR30154">
    <property type="entry name" value="LEUCINE-RESPONSIVE REGULATORY PROTEIN"/>
    <property type="match status" value="1"/>
</dbReference>
<name>A0A109MWC2_9BACI</name>
<dbReference type="PROSITE" id="PS50956">
    <property type="entry name" value="HTH_ASNC_2"/>
    <property type="match status" value="1"/>
</dbReference>
<reference evidence="5 6" key="1">
    <citation type="submission" date="2015-11" db="EMBL/GenBank/DDBJ databases">
        <title>Genome Sequence of Bacillus simplex strain VanAntwerpen2.</title>
        <authorList>
            <person name="Couger M.B."/>
        </authorList>
    </citation>
    <scope>NUCLEOTIDE SEQUENCE [LARGE SCALE GENOMIC DNA]</scope>
    <source>
        <strain evidence="5 6">VanAntwerpen02</strain>
    </source>
</reference>
<dbReference type="SUPFAM" id="SSF46785">
    <property type="entry name" value="Winged helix' DNA-binding domain"/>
    <property type="match status" value="1"/>
</dbReference>
<dbReference type="InterPro" id="IPR019888">
    <property type="entry name" value="Tscrpt_reg_AsnC-like"/>
</dbReference>
<dbReference type="SUPFAM" id="SSF54909">
    <property type="entry name" value="Dimeric alpha+beta barrel"/>
    <property type="match status" value="1"/>
</dbReference>
<keyword evidence="3" id="KW-0804">Transcription</keyword>
<dbReference type="InterPro" id="IPR011991">
    <property type="entry name" value="ArsR-like_HTH"/>
</dbReference>
<dbReference type="Proteomes" id="UP000064189">
    <property type="component" value="Unassembled WGS sequence"/>
</dbReference>
<evidence type="ECO:0000256" key="3">
    <source>
        <dbReference type="ARBA" id="ARBA00023163"/>
    </source>
</evidence>
<organism evidence="5 6">
    <name type="scientific">Peribacillus simplex</name>
    <dbReference type="NCBI Taxonomy" id="1478"/>
    <lineage>
        <taxon>Bacteria</taxon>
        <taxon>Bacillati</taxon>
        <taxon>Bacillota</taxon>
        <taxon>Bacilli</taxon>
        <taxon>Bacillales</taxon>
        <taxon>Bacillaceae</taxon>
        <taxon>Peribacillus</taxon>
    </lineage>
</organism>